<dbReference type="AlphaFoldDB" id="A0A8J3NUJ4"/>
<name>A0A8J3NUJ4_9ACTN</name>
<evidence type="ECO:0000313" key="1">
    <source>
        <dbReference type="EMBL" id="GIF92846.1"/>
    </source>
</evidence>
<dbReference type="EMBL" id="BONG01000052">
    <property type="protein sequence ID" value="GIF92846.1"/>
    <property type="molecule type" value="Genomic_DNA"/>
</dbReference>
<evidence type="ECO:0000313" key="2">
    <source>
        <dbReference type="Proteomes" id="UP000619293"/>
    </source>
</evidence>
<comment type="caution">
    <text evidence="1">The sequence shown here is derived from an EMBL/GenBank/DDBJ whole genome shotgun (WGS) entry which is preliminary data.</text>
</comment>
<reference evidence="1 2" key="1">
    <citation type="submission" date="2021-01" db="EMBL/GenBank/DDBJ databases">
        <title>Whole genome shotgun sequence of Catellatospora chokoriensis NBRC 107358.</title>
        <authorList>
            <person name="Komaki H."/>
            <person name="Tamura T."/>
        </authorList>
    </citation>
    <scope>NUCLEOTIDE SEQUENCE [LARGE SCALE GENOMIC DNA]</scope>
    <source>
        <strain evidence="1 2">NBRC 107358</strain>
    </source>
</reference>
<proteinExistence type="predicted"/>
<dbReference type="RefSeq" id="WP_191841404.1">
    <property type="nucleotide sequence ID" value="NZ_BAAALB010000019.1"/>
</dbReference>
<gene>
    <name evidence="1" type="ORF">Cch02nite_62900</name>
</gene>
<protein>
    <submittedName>
        <fullName evidence="1">Uncharacterized protein</fullName>
    </submittedName>
</protein>
<accession>A0A8J3NUJ4</accession>
<organism evidence="1 2">
    <name type="scientific">Catellatospora chokoriensis</name>
    <dbReference type="NCBI Taxonomy" id="310353"/>
    <lineage>
        <taxon>Bacteria</taxon>
        <taxon>Bacillati</taxon>
        <taxon>Actinomycetota</taxon>
        <taxon>Actinomycetes</taxon>
        <taxon>Micromonosporales</taxon>
        <taxon>Micromonosporaceae</taxon>
        <taxon>Catellatospora</taxon>
    </lineage>
</organism>
<dbReference type="Proteomes" id="UP000619293">
    <property type="component" value="Unassembled WGS sequence"/>
</dbReference>
<dbReference type="SUPFAM" id="SSF50998">
    <property type="entry name" value="Quinoprotein alcohol dehydrogenase-like"/>
    <property type="match status" value="1"/>
</dbReference>
<dbReference type="InterPro" id="IPR011047">
    <property type="entry name" value="Quinoprotein_ADH-like_sf"/>
</dbReference>
<sequence length="437" mass="47814">MDLLPCGHAAYAGPGRMCRHLLGDDSDEDHVRLLTGRGLEYDMCCQACDKGADQGHPVDLLVACEGCVSRCAETDWSIVGWRGTPGIGQRPEPFDTTVRETPLPVDVVDFVPVADSGLAWLLLDRDGRIGRFDADTGIWTVLAETSVPAEPDHEPWAGHELRRRLHAGADGRFVAVVNDFGRHGQVLDLRSGAVTLVLNGGDHRPDTVPLSLAMLEYQGRVMVMHRTAWNRLDISDAATGELLTAREPTSYTNGGPRPEHYLDYFHGALCLSPTGRYVLDDGWVWSPVGIPHVWSVHRWLEDNVWESEDGRSLRGLAQRAYYWNNPMCWLDDQRLVVAGIGGDEEAMLAGVRVFDAETGRETAAFAGPTGALFADGRRLYAAAATGLEVWDPATGERTGAVPGFVPTRHHPRAGELASADGLVLRRWRTPCEPTLAS</sequence>
<keyword evidence="2" id="KW-1185">Reference proteome</keyword>